<dbReference type="InterPro" id="IPR000847">
    <property type="entry name" value="LysR_HTH_N"/>
</dbReference>
<protein>
    <submittedName>
        <fullName evidence="7">HTH-type transcriptional regulator DmlR</fullName>
    </submittedName>
</protein>
<evidence type="ECO:0000259" key="6">
    <source>
        <dbReference type="PROSITE" id="PS50931"/>
    </source>
</evidence>
<sequence length="343" mass="37596">MRDKFDGVQIFVEAVEAGGFARAADRLALSRSAVGKAVARLEERLGVRLFQRTTRTQSLTEAGQQFYEHCLRAVEEMRTGEALLESGRREVAGCLRISMPVLLGRRCAAPILLDYAKAHPKLELELNFSDRVVDLIAGGFDLGLRFGALGNNSSLRARRLVTERMVLCAAPSYLAARGRPDDIADLAGHDTLVYARGDRGYVWRLPDAGGVLVPVSPHARLRFDDVEVILAAAKAGLGLCWLQHWLIRDSLQAGELVQLWANRPYATMDCYAVWPAARYLPLRSRLAIDALASRMPRDDILHRASRNGDEEDADADGGDVLTVDPAAGTPPKAAKLKTPESFP</sequence>
<keyword evidence="2" id="KW-0805">Transcription regulation</keyword>
<feature type="region of interest" description="Disordered" evidence="5">
    <location>
        <begin position="304"/>
        <end position="343"/>
    </location>
</feature>
<dbReference type="PANTHER" id="PTHR30537:SF5">
    <property type="entry name" value="HTH-TYPE TRANSCRIPTIONAL ACTIVATOR TTDR-RELATED"/>
    <property type="match status" value="1"/>
</dbReference>
<feature type="domain" description="HTH lysR-type" evidence="6">
    <location>
        <begin position="3"/>
        <end position="60"/>
    </location>
</feature>
<dbReference type="InterPro" id="IPR058163">
    <property type="entry name" value="LysR-type_TF_proteobact-type"/>
</dbReference>
<dbReference type="CDD" id="cd08475">
    <property type="entry name" value="PBP2_CrgA_like_6"/>
    <property type="match status" value="1"/>
</dbReference>
<evidence type="ECO:0000256" key="1">
    <source>
        <dbReference type="ARBA" id="ARBA00009437"/>
    </source>
</evidence>
<evidence type="ECO:0000313" key="7">
    <source>
        <dbReference type="EMBL" id="CAA2105289.1"/>
    </source>
</evidence>
<evidence type="ECO:0000256" key="3">
    <source>
        <dbReference type="ARBA" id="ARBA00023125"/>
    </source>
</evidence>
<dbReference type="GO" id="GO:0003700">
    <property type="term" value="F:DNA-binding transcription factor activity"/>
    <property type="evidence" value="ECO:0007669"/>
    <property type="project" value="InterPro"/>
</dbReference>
<comment type="similarity">
    <text evidence="1">Belongs to the LysR transcriptional regulatory family.</text>
</comment>
<dbReference type="SUPFAM" id="SSF53850">
    <property type="entry name" value="Periplasmic binding protein-like II"/>
    <property type="match status" value="1"/>
</dbReference>
<dbReference type="PROSITE" id="PS50931">
    <property type="entry name" value="HTH_LYSR"/>
    <property type="match status" value="1"/>
</dbReference>
<gene>
    <name evidence="7" type="primary">dmlR_5</name>
    <name evidence="7" type="ORF">MBUL_03118</name>
</gene>
<dbReference type="Pfam" id="PF03466">
    <property type="entry name" value="LysR_substrate"/>
    <property type="match status" value="1"/>
</dbReference>
<accession>A0A679J2R7</accession>
<dbReference type="PRINTS" id="PR00039">
    <property type="entry name" value="HTHLYSR"/>
</dbReference>
<reference evidence="7" key="1">
    <citation type="submission" date="2019-12" db="EMBL/GenBank/DDBJ databases">
        <authorList>
            <person name="Cremers G."/>
        </authorList>
    </citation>
    <scope>NUCLEOTIDE SEQUENCE</scope>
    <source>
        <strain evidence="7">Mbul1</strain>
    </source>
</reference>
<proteinExistence type="inferred from homology"/>
<dbReference type="InterPro" id="IPR036388">
    <property type="entry name" value="WH-like_DNA-bd_sf"/>
</dbReference>
<evidence type="ECO:0000256" key="2">
    <source>
        <dbReference type="ARBA" id="ARBA00023015"/>
    </source>
</evidence>
<dbReference type="GO" id="GO:0003677">
    <property type="term" value="F:DNA binding"/>
    <property type="evidence" value="ECO:0007669"/>
    <property type="project" value="UniProtKB-KW"/>
</dbReference>
<dbReference type="FunFam" id="1.10.10.10:FF:000001">
    <property type="entry name" value="LysR family transcriptional regulator"/>
    <property type="match status" value="1"/>
</dbReference>
<dbReference type="EMBL" id="LR743504">
    <property type="protein sequence ID" value="CAA2105289.1"/>
    <property type="molecule type" value="Genomic_DNA"/>
</dbReference>
<keyword evidence="3" id="KW-0238">DNA-binding</keyword>
<dbReference type="PANTHER" id="PTHR30537">
    <property type="entry name" value="HTH-TYPE TRANSCRIPTIONAL REGULATOR"/>
    <property type="match status" value="1"/>
</dbReference>
<dbReference type="SUPFAM" id="SSF46785">
    <property type="entry name" value="Winged helix' DNA-binding domain"/>
    <property type="match status" value="1"/>
</dbReference>
<organism evidence="7">
    <name type="scientific">Methylobacterium bullatum</name>
    <dbReference type="NCBI Taxonomy" id="570505"/>
    <lineage>
        <taxon>Bacteria</taxon>
        <taxon>Pseudomonadati</taxon>
        <taxon>Pseudomonadota</taxon>
        <taxon>Alphaproteobacteria</taxon>
        <taxon>Hyphomicrobiales</taxon>
        <taxon>Methylobacteriaceae</taxon>
        <taxon>Methylobacterium</taxon>
    </lineage>
</organism>
<dbReference type="InterPro" id="IPR036390">
    <property type="entry name" value="WH_DNA-bd_sf"/>
</dbReference>
<evidence type="ECO:0000256" key="5">
    <source>
        <dbReference type="SAM" id="MobiDB-lite"/>
    </source>
</evidence>
<evidence type="ECO:0000256" key="4">
    <source>
        <dbReference type="ARBA" id="ARBA00023163"/>
    </source>
</evidence>
<dbReference type="Gene3D" id="1.10.10.10">
    <property type="entry name" value="Winged helix-like DNA-binding domain superfamily/Winged helix DNA-binding domain"/>
    <property type="match status" value="1"/>
</dbReference>
<dbReference type="Gene3D" id="3.40.190.290">
    <property type="match status" value="1"/>
</dbReference>
<dbReference type="AlphaFoldDB" id="A0A679J2R7"/>
<name>A0A679J2R7_9HYPH</name>
<dbReference type="Pfam" id="PF00126">
    <property type="entry name" value="HTH_1"/>
    <property type="match status" value="1"/>
</dbReference>
<keyword evidence="4" id="KW-0804">Transcription</keyword>
<dbReference type="InterPro" id="IPR005119">
    <property type="entry name" value="LysR_subst-bd"/>
</dbReference>